<dbReference type="GO" id="GO:0000981">
    <property type="term" value="F:DNA-binding transcription factor activity, RNA polymerase II-specific"/>
    <property type="evidence" value="ECO:0007669"/>
    <property type="project" value="InterPro"/>
</dbReference>
<evidence type="ECO:0000313" key="5">
    <source>
        <dbReference type="EMBL" id="CAH0042243.1"/>
    </source>
</evidence>
<dbReference type="GO" id="GO:0003677">
    <property type="term" value="F:DNA binding"/>
    <property type="evidence" value="ECO:0007669"/>
    <property type="project" value="InterPro"/>
</dbReference>
<evidence type="ECO:0000259" key="4">
    <source>
        <dbReference type="PROSITE" id="PS00463"/>
    </source>
</evidence>
<dbReference type="Pfam" id="PF00172">
    <property type="entry name" value="Zn_clus"/>
    <property type="match status" value="1"/>
</dbReference>
<dbReference type="GO" id="GO:0006351">
    <property type="term" value="P:DNA-templated transcription"/>
    <property type="evidence" value="ECO:0007669"/>
    <property type="project" value="InterPro"/>
</dbReference>
<protein>
    <recommendedName>
        <fullName evidence="4">Zn(2)-C6 fungal-type domain-containing protein</fullName>
    </recommendedName>
</protein>
<dbReference type="CDD" id="cd00067">
    <property type="entry name" value="GAL4"/>
    <property type="match status" value="1"/>
</dbReference>
<evidence type="ECO:0000256" key="3">
    <source>
        <dbReference type="SAM" id="MobiDB-lite"/>
    </source>
</evidence>
<keyword evidence="2" id="KW-0539">Nucleus</keyword>
<dbReference type="PANTHER" id="PTHR31668:SF10">
    <property type="entry name" value="ZN(II)2CYS6 TRANSCRIPTION FACTOR (EUROFUNG)"/>
    <property type="match status" value="1"/>
</dbReference>
<keyword evidence="6" id="KW-1185">Reference proteome</keyword>
<accession>A0A9N9YYA2</accession>
<dbReference type="SMART" id="SM00906">
    <property type="entry name" value="Fungal_trans"/>
    <property type="match status" value="1"/>
</dbReference>
<dbReference type="PROSITE" id="PS00463">
    <property type="entry name" value="ZN2_CY6_FUNGAL_1"/>
    <property type="match status" value="1"/>
</dbReference>
<dbReference type="Proteomes" id="UP000696573">
    <property type="component" value="Unassembled WGS sequence"/>
</dbReference>
<dbReference type="OrthoDB" id="3034343at2759"/>
<dbReference type="SUPFAM" id="SSF57701">
    <property type="entry name" value="Zn2/Cys6 DNA-binding domain"/>
    <property type="match status" value="1"/>
</dbReference>
<dbReference type="EMBL" id="CABFNQ020000766">
    <property type="protein sequence ID" value="CAH0042243.1"/>
    <property type="molecule type" value="Genomic_DNA"/>
</dbReference>
<gene>
    <name evidence="5" type="ORF">CRHIZ90672A_00015336</name>
</gene>
<dbReference type="GO" id="GO:0005634">
    <property type="term" value="C:nucleus"/>
    <property type="evidence" value="ECO:0007669"/>
    <property type="project" value="TreeGrafter"/>
</dbReference>
<dbReference type="CDD" id="cd12148">
    <property type="entry name" value="fungal_TF_MHR"/>
    <property type="match status" value="1"/>
</dbReference>
<dbReference type="InterPro" id="IPR007219">
    <property type="entry name" value="XnlR_reg_dom"/>
</dbReference>
<dbReference type="AlphaFoldDB" id="A0A9N9YYA2"/>
<evidence type="ECO:0000256" key="2">
    <source>
        <dbReference type="ARBA" id="ARBA00023242"/>
    </source>
</evidence>
<name>A0A9N9YYA2_9HYPO</name>
<feature type="region of interest" description="Disordered" evidence="3">
    <location>
        <begin position="1"/>
        <end position="21"/>
    </location>
</feature>
<feature type="compositionally biased region" description="Polar residues" evidence="3">
    <location>
        <begin position="100"/>
        <end position="111"/>
    </location>
</feature>
<dbReference type="InterPro" id="IPR050797">
    <property type="entry name" value="Carb_Metab_Trans_Reg"/>
</dbReference>
<feature type="compositionally biased region" description="Basic and acidic residues" evidence="3">
    <location>
        <begin position="87"/>
        <end position="99"/>
    </location>
</feature>
<dbReference type="Gene3D" id="4.10.240.10">
    <property type="entry name" value="Zn(2)-C6 fungal-type DNA-binding domain"/>
    <property type="match status" value="1"/>
</dbReference>
<keyword evidence="1" id="KW-0479">Metal-binding</keyword>
<feature type="domain" description="Zn(2)-C6 fungal-type" evidence="4">
    <location>
        <begin position="18"/>
        <end position="48"/>
    </location>
</feature>
<evidence type="ECO:0000256" key="1">
    <source>
        <dbReference type="ARBA" id="ARBA00022723"/>
    </source>
</evidence>
<feature type="region of interest" description="Disordered" evidence="3">
    <location>
        <begin position="48"/>
        <end position="111"/>
    </location>
</feature>
<evidence type="ECO:0000313" key="6">
    <source>
        <dbReference type="Proteomes" id="UP000696573"/>
    </source>
</evidence>
<comment type="caution">
    <text evidence="5">The sequence shown here is derived from an EMBL/GenBank/DDBJ whole genome shotgun (WGS) entry which is preliminary data.</text>
</comment>
<dbReference type="GO" id="GO:0008270">
    <property type="term" value="F:zinc ion binding"/>
    <property type="evidence" value="ECO:0007669"/>
    <property type="project" value="InterPro"/>
</dbReference>
<dbReference type="InterPro" id="IPR036864">
    <property type="entry name" value="Zn2-C6_fun-type_DNA-bd_sf"/>
</dbReference>
<sequence length="663" mass="73351">MQSETVKGRSSKSQGQAACLPCRRRKSRCKFEPGSQACLMCRAHESNCVMASGPEPNPRPPSTQQGRGKVPTPRKRAAPDAEASQEQDAHIRVSSERRLSQATPHAVNSESQPALGALAPQFPGTPSSLFFASTPAVGSHPLALDEAEDDSPHIMGPAVARDRHLLEDYLSIVQAGNRTRTIRPALPGIAAVPVVFTKVQKRPIGVAMDPSPSHAKLQVITKLLEPYRQQVVNMYLNKANSCFPILDESFFVEPSIITRGRISPAVLACLYAHSIIYWQHDPELSNHHHPDGRFIWNLALEALYSELHLSPGMPSIIAILLNVGGRPTTTMIGNGMLLGSAISLAHCLGLNRNPITWDIPDQEKNLRTQIWWCLVIHDRWSSLMYGTPPHIRQNHHDVPVPNLIRQKGYQGNETATEERIKVFEALASLTEALGPYLEQLYSVRTRPHSRFDRPGYTLNLNSWIDTLSGKVRTIIIRGTDLDVPGAANLRLCFLAAKFFSRRVDLNTEMGSTVIDQISDDKLFELRGIVEEIVVFLHELTPRQLGDFWLPTVAFVFSSTITFLVRLAVQVECNTSGPSQGISLSLAKDMVASLRLYKEDHGWELGDICVNQYGELVENLFAQQSAGLPDGGCVDMTPGALSDPAFLESLFTDQWDPILWGQQI</sequence>
<dbReference type="InterPro" id="IPR001138">
    <property type="entry name" value="Zn2Cys6_DnaBD"/>
</dbReference>
<dbReference type="GO" id="GO:0001080">
    <property type="term" value="P:nitrogen catabolite activation of transcription from RNA polymerase II promoter"/>
    <property type="evidence" value="ECO:0007669"/>
    <property type="project" value="TreeGrafter"/>
</dbReference>
<dbReference type="Pfam" id="PF04082">
    <property type="entry name" value="Fungal_trans"/>
    <property type="match status" value="1"/>
</dbReference>
<reference evidence="5" key="1">
    <citation type="submission" date="2021-10" db="EMBL/GenBank/DDBJ databases">
        <authorList>
            <person name="Piombo E."/>
        </authorList>
    </citation>
    <scope>NUCLEOTIDE SEQUENCE</scope>
</reference>
<dbReference type="PANTHER" id="PTHR31668">
    <property type="entry name" value="GLUCOSE TRANSPORT TRANSCRIPTION REGULATOR RGT1-RELATED-RELATED"/>
    <property type="match status" value="1"/>
</dbReference>
<proteinExistence type="predicted"/>
<organism evidence="5 6">
    <name type="scientific">Clonostachys rhizophaga</name>
    <dbReference type="NCBI Taxonomy" id="160324"/>
    <lineage>
        <taxon>Eukaryota</taxon>
        <taxon>Fungi</taxon>
        <taxon>Dikarya</taxon>
        <taxon>Ascomycota</taxon>
        <taxon>Pezizomycotina</taxon>
        <taxon>Sordariomycetes</taxon>
        <taxon>Hypocreomycetidae</taxon>
        <taxon>Hypocreales</taxon>
        <taxon>Bionectriaceae</taxon>
        <taxon>Clonostachys</taxon>
    </lineage>
</organism>